<dbReference type="EMBL" id="JX515788">
    <property type="protein sequence ID" value="AFX59742.1"/>
    <property type="molecule type" value="Genomic_DNA"/>
</dbReference>
<gene>
    <name evidence="1" type="ORF">wssv_03650</name>
</gene>
<dbReference type="EMBL" id="MF768985">
    <property type="protein sequence ID" value="ATU83979.1"/>
    <property type="molecule type" value="Genomic_DNA"/>
</dbReference>
<name>K7XBH1_9VIRU</name>
<evidence type="ECO:0000313" key="2">
    <source>
        <dbReference type="EMBL" id="ATU83979.1"/>
    </source>
</evidence>
<organism evidence="1 3">
    <name type="scientific">White spot syndrome virus</name>
    <dbReference type="NCBI Taxonomy" id="342409"/>
    <lineage>
        <taxon>Viruses</taxon>
        <taxon>Viruses incertae sedis</taxon>
        <taxon>Naldaviricetes</taxon>
        <taxon>Nimaviridae</taxon>
        <taxon>Whispovirus</taxon>
    </lineage>
</organism>
<evidence type="ECO:0000313" key="3">
    <source>
        <dbReference type="Proteomes" id="UP000277283"/>
    </source>
</evidence>
<sequence length="71" mass="8016">MLFGGSNCTNKTSNAVNANVLHNGRFLFHHSHNLSTRRTHILLFTHDTTNSCNFVQRFSSIHNIPSKVQHG</sequence>
<reference evidence="1" key="1">
    <citation type="submission" date="2012-08" db="EMBL/GenBank/DDBJ databases">
        <title>Cassytha pubescens and C. glabella (Lauraceae) are not disjunctly distributed between Australia and the Ryukyu Archipelago of Japan - evidence from morphological and molecular data.</title>
        <authorList>
            <person name="Kokubugata G."/>
            <person name="Nakamura K."/>
            <person name="Forster P.I."/>
            <person name="Wilson G.W."/>
            <person name="Holland A.E."/>
            <person name="Hirayama Y."/>
            <person name="Yokota M."/>
        </authorList>
    </citation>
    <scope>NUCLEOTIDE SEQUENCE</scope>
    <source>
        <strain evidence="1">K-LV1</strain>
    </source>
</reference>
<dbReference type="Proteomes" id="UP000277283">
    <property type="component" value="Segment"/>
</dbReference>
<proteinExistence type="predicted"/>
<accession>K7XBH1</accession>
<protein>
    <submittedName>
        <fullName evidence="2">ORF955</fullName>
    </submittedName>
    <submittedName>
        <fullName evidence="1">Wsv365</fullName>
    </submittedName>
</protein>
<reference evidence="2" key="3">
    <citation type="journal article" date="2018" name="Aquaculture">
        <title>Complete genome sequence of a white spot syndrome virus associated with a disease incursion in Australia.</title>
        <authorList>
            <person name="Oakey J."/>
            <person name="Smith C.S."/>
        </authorList>
    </citation>
    <scope>NUCLEOTIDE SEQUENCE [LARGE SCALE GENOMIC DNA]</scope>
    <source>
        <strain evidence="2">WSSV-AU</strain>
    </source>
</reference>
<reference evidence="3" key="2">
    <citation type="submission" date="2012-08" db="EMBL/GenBank/DDBJ databases">
        <authorList>
            <person name="Choi T.-J."/>
        </authorList>
    </citation>
    <scope>NUCLEOTIDE SEQUENCE [LARGE SCALE GENOMIC DNA]</scope>
    <source>
        <strain evidence="3">K-LV1</strain>
    </source>
</reference>
<dbReference type="Proteomes" id="UP000267516">
    <property type="component" value="Segment"/>
</dbReference>
<evidence type="ECO:0000313" key="1">
    <source>
        <dbReference type="EMBL" id="AFX59742.1"/>
    </source>
</evidence>